<gene>
    <name evidence="2" type="ORF">BTMF_LOCUS786</name>
</gene>
<dbReference type="Proteomes" id="UP000280834">
    <property type="component" value="Unassembled WGS sequence"/>
</dbReference>
<dbReference type="AlphaFoldDB" id="A0A0R3Q554"/>
<feature type="transmembrane region" description="Helical" evidence="1">
    <location>
        <begin position="20"/>
        <end position="44"/>
    </location>
</feature>
<keyword evidence="1" id="KW-0812">Transmembrane</keyword>
<dbReference type="STRING" id="42155.A0A0R3Q554"/>
<name>A0A0R3Q554_9BILA</name>
<keyword evidence="3" id="KW-1185">Reference proteome</keyword>
<evidence type="ECO:0000313" key="4">
    <source>
        <dbReference type="WBParaSite" id="BTMF_0000144401-mRNA-1"/>
    </source>
</evidence>
<reference evidence="4" key="1">
    <citation type="submission" date="2017-02" db="UniProtKB">
        <authorList>
            <consortium name="WormBaseParasite"/>
        </authorList>
    </citation>
    <scope>IDENTIFICATION</scope>
</reference>
<dbReference type="EMBL" id="UZAG01000491">
    <property type="protein sequence ID" value="VDO08613.1"/>
    <property type="molecule type" value="Genomic_DNA"/>
</dbReference>
<accession>A0A0R3Q554</accession>
<protein>
    <submittedName>
        <fullName evidence="4">SEA domain-containing protein</fullName>
    </submittedName>
</protein>
<reference evidence="2 3" key="2">
    <citation type="submission" date="2018-11" db="EMBL/GenBank/DDBJ databases">
        <authorList>
            <consortium name="Pathogen Informatics"/>
        </authorList>
    </citation>
    <scope>NUCLEOTIDE SEQUENCE [LARGE SCALE GENOMIC DNA]</scope>
</reference>
<keyword evidence="1" id="KW-1133">Transmembrane helix</keyword>
<evidence type="ECO:0000313" key="2">
    <source>
        <dbReference type="EMBL" id="VDO08613.1"/>
    </source>
</evidence>
<dbReference type="WBParaSite" id="BTMF_0000144401-mRNA-1">
    <property type="protein sequence ID" value="BTMF_0000144401-mRNA-1"/>
    <property type="gene ID" value="BTMF_0000144401"/>
</dbReference>
<evidence type="ECO:0000313" key="3">
    <source>
        <dbReference type="Proteomes" id="UP000280834"/>
    </source>
</evidence>
<sequence>MYSELNLEELISSGPFERNWRGIIIALLVIAAMCSLIIATALLITPCELSPSYLQLTLCLRNEVPQALRTSEIARVTTLSGTIKGTPLTLTDILYNTLLSPIETIEWMDDNQIVLRAINSIRIVNTSSLPITSYLYTKDDILVGNMVLEIGDL</sequence>
<organism evidence="4">
    <name type="scientific">Brugia timori</name>
    <dbReference type="NCBI Taxonomy" id="42155"/>
    <lineage>
        <taxon>Eukaryota</taxon>
        <taxon>Metazoa</taxon>
        <taxon>Ecdysozoa</taxon>
        <taxon>Nematoda</taxon>
        <taxon>Chromadorea</taxon>
        <taxon>Rhabditida</taxon>
        <taxon>Spirurina</taxon>
        <taxon>Spiruromorpha</taxon>
        <taxon>Filarioidea</taxon>
        <taxon>Onchocercidae</taxon>
        <taxon>Brugia</taxon>
    </lineage>
</organism>
<evidence type="ECO:0000256" key="1">
    <source>
        <dbReference type="SAM" id="Phobius"/>
    </source>
</evidence>
<keyword evidence="1" id="KW-0472">Membrane</keyword>
<proteinExistence type="predicted"/>